<dbReference type="HAMAP" id="MF_02066">
    <property type="entry name" value="CpoB"/>
    <property type="match status" value="1"/>
</dbReference>
<evidence type="ECO:0000313" key="5">
    <source>
        <dbReference type="EMBL" id="XDK26331.1"/>
    </source>
</evidence>
<dbReference type="InterPro" id="IPR011990">
    <property type="entry name" value="TPR-like_helical_dom_sf"/>
</dbReference>
<keyword evidence="1" id="KW-0574">Periplasm</keyword>
<dbReference type="InterPro" id="IPR019734">
    <property type="entry name" value="TPR_rpt"/>
</dbReference>
<dbReference type="KEGG" id="vih:AB0763_05995"/>
<keyword evidence="1" id="KW-0131">Cell cycle</keyword>
<feature type="repeat" description="TPR" evidence="2">
    <location>
        <begin position="214"/>
        <end position="247"/>
    </location>
</feature>
<dbReference type="RefSeq" id="WP_306101755.1">
    <property type="nucleotide sequence ID" value="NZ_CP162601.1"/>
</dbReference>
<gene>
    <name evidence="5" type="primary">ybgF</name>
    <name evidence="1" type="synonym">cpoB</name>
    <name evidence="5" type="ORF">AB0763_05995</name>
</gene>
<dbReference type="GO" id="GO:0043093">
    <property type="term" value="P:FtsZ-dependent cytokinesis"/>
    <property type="evidence" value="ECO:0007669"/>
    <property type="project" value="UniProtKB-UniRule"/>
</dbReference>
<name>A0AB39HJ63_9VIBR</name>
<comment type="similarity">
    <text evidence="1">Belongs to the CpoB family.</text>
</comment>
<dbReference type="PROSITE" id="PS50005">
    <property type="entry name" value="TPR"/>
    <property type="match status" value="2"/>
</dbReference>
<reference evidence="5" key="1">
    <citation type="submission" date="2024-07" db="EMBL/GenBank/DDBJ databases">
        <title>Genome Analysis of a Potential Novel Vibrio Species Secreting pH- and Thermo-stable Alginate Lyase and its Application in Producing Alginate Oligosaccharides.</title>
        <authorList>
            <person name="Huang H."/>
            <person name="Bao K."/>
        </authorList>
    </citation>
    <scope>NUCLEOTIDE SEQUENCE</scope>
    <source>
        <strain evidence="5">HB236076</strain>
    </source>
</reference>
<evidence type="ECO:0000256" key="2">
    <source>
        <dbReference type="PROSITE-ProRule" id="PRU00339"/>
    </source>
</evidence>
<dbReference type="Pfam" id="PF16331">
    <property type="entry name" value="TolA_bind_tri"/>
    <property type="match status" value="1"/>
</dbReference>
<proteinExistence type="inferred from homology"/>
<sequence length="259" mass="28755" precursor="true">MSSNFKRAISLVLLASAASPVLAAPAPVSDLNGTVNYTSSASTTANETDVERLERLLKSKNILQARMQQQIDQMSQDISTLRGQMEKQNYDMQQMVERQRDLYVELDKLRSEVKNRSTASVSSGDADSVANGTYSASPDEQKAYQDAVDLILKERDYDGAINAFNAFQSDYPNSSFSPNAHYWLGQLYYAKKQDTDAAKSFAAVLKFEQSNKRPDALVKLGDIAARNNRSDQANKYYQQAVDQYPESSSAQVAKSKLSQ</sequence>
<feature type="signal peptide" evidence="1">
    <location>
        <begin position="1"/>
        <end position="23"/>
    </location>
</feature>
<organism evidence="5">
    <name type="scientific">Vibrio sp. HB236076</name>
    <dbReference type="NCBI Taxonomy" id="3232307"/>
    <lineage>
        <taxon>Bacteria</taxon>
        <taxon>Pseudomonadati</taxon>
        <taxon>Pseudomonadota</taxon>
        <taxon>Gammaproteobacteria</taxon>
        <taxon>Vibrionales</taxon>
        <taxon>Vibrionaceae</taxon>
        <taxon>Vibrio</taxon>
    </lineage>
</organism>
<feature type="compositionally biased region" description="Low complexity" evidence="3">
    <location>
        <begin position="117"/>
        <end position="130"/>
    </location>
</feature>
<dbReference type="SMART" id="SM00028">
    <property type="entry name" value="TPR"/>
    <property type="match status" value="2"/>
</dbReference>
<keyword evidence="1" id="KW-0732">Signal</keyword>
<feature type="region of interest" description="Disordered" evidence="3">
    <location>
        <begin position="115"/>
        <end position="140"/>
    </location>
</feature>
<keyword evidence="1" id="KW-0175">Coiled coil</keyword>
<evidence type="ECO:0000256" key="3">
    <source>
        <dbReference type="SAM" id="MobiDB-lite"/>
    </source>
</evidence>
<keyword evidence="2" id="KW-0802">TPR repeat</keyword>
<feature type="repeat" description="TPR" evidence="2">
    <location>
        <begin position="178"/>
        <end position="211"/>
    </location>
</feature>
<dbReference type="GO" id="GO:0070206">
    <property type="term" value="P:protein trimerization"/>
    <property type="evidence" value="ECO:0007669"/>
    <property type="project" value="InterPro"/>
</dbReference>
<dbReference type="Gene3D" id="1.20.5.110">
    <property type="match status" value="1"/>
</dbReference>
<dbReference type="Pfam" id="PF13174">
    <property type="entry name" value="TPR_6"/>
    <property type="match status" value="1"/>
</dbReference>
<dbReference type="GO" id="GO:0030288">
    <property type="term" value="C:outer membrane-bounded periplasmic space"/>
    <property type="evidence" value="ECO:0007669"/>
    <property type="project" value="UniProtKB-UniRule"/>
</dbReference>
<dbReference type="Gene3D" id="1.25.40.10">
    <property type="entry name" value="Tetratricopeptide repeat domain"/>
    <property type="match status" value="1"/>
</dbReference>
<dbReference type="EMBL" id="CP162601">
    <property type="protein sequence ID" value="XDK26331.1"/>
    <property type="molecule type" value="Genomic_DNA"/>
</dbReference>
<dbReference type="InterPro" id="IPR014162">
    <property type="entry name" value="CpoB_C"/>
</dbReference>
<dbReference type="NCBIfam" id="TIGR02795">
    <property type="entry name" value="tol_pal_ybgF"/>
    <property type="match status" value="1"/>
</dbReference>
<keyword evidence="1" id="KW-0132">Cell division</keyword>
<accession>A0AB39HJ63</accession>
<evidence type="ECO:0000259" key="4">
    <source>
        <dbReference type="Pfam" id="PF16331"/>
    </source>
</evidence>
<protein>
    <recommendedName>
        <fullName evidence="1">Cell division coordinator CpoB</fullName>
    </recommendedName>
</protein>
<dbReference type="InterPro" id="IPR034706">
    <property type="entry name" value="CpoB"/>
</dbReference>
<feature type="chain" id="PRO_5044032618" description="Cell division coordinator CpoB" evidence="1">
    <location>
        <begin position="24"/>
        <end position="259"/>
    </location>
</feature>
<dbReference type="Pfam" id="PF13432">
    <property type="entry name" value="TPR_16"/>
    <property type="match status" value="1"/>
</dbReference>
<feature type="coiled-coil region" evidence="1">
    <location>
        <begin position="50"/>
        <end position="112"/>
    </location>
</feature>
<dbReference type="SUPFAM" id="SSF48452">
    <property type="entry name" value="TPR-like"/>
    <property type="match status" value="1"/>
</dbReference>
<comment type="subcellular location">
    <subcellularLocation>
        <location evidence="1">Periplasm</location>
    </subcellularLocation>
</comment>
<evidence type="ECO:0000256" key="1">
    <source>
        <dbReference type="HAMAP-Rule" id="MF_02066"/>
    </source>
</evidence>
<comment type="function">
    <text evidence="1">Mediates coordination of peptidoglycan synthesis and outer membrane constriction during cell division.</text>
</comment>
<feature type="domain" description="YbgF trimerisation" evidence="4">
    <location>
        <begin position="47"/>
        <end position="119"/>
    </location>
</feature>
<dbReference type="AlphaFoldDB" id="A0AB39HJ63"/>
<dbReference type="InterPro" id="IPR032519">
    <property type="entry name" value="YbgF_tri"/>
</dbReference>